<evidence type="ECO:0000313" key="2">
    <source>
        <dbReference type="Proteomes" id="UP001059596"/>
    </source>
</evidence>
<organism evidence="1 2">
    <name type="scientific">Drosophila gunungcola</name>
    <name type="common">fruit fly</name>
    <dbReference type="NCBI Taxonomy" id="103775"/>
    <lineage>
        <taxon>Eukaryota</taxon>
        <taxon>Metazoa</taxon>
        <taxon>Ecdysozoa</taxon>
        <taxon>Arthropoda</taxon>
        <taxon>Hexapoda</taxon>
        <taxon>Insecta</taxon>
        <taxon>Pterygota</taxon>
        <taxon>Neoptera</taxon>
        <taxon>Endopterygota</taxon>
        <taxon>Diptera</taxon>
        <taxon>Brachycera</taxon>
        <taxon>Muscomorpha</taxon>
        <taxon>Ephydroidea</taxon>
        <taxon>Drosophilidae</taxon>
        <taxon>Drosophila</taxon>
        <taxon>Sophophora</taxon>
    </lineage>
</organism>
<dbReference type="PANTHER" id="PTHR28069">
    <property type="entry name" value="GH20023P"/>
    <property type="match status" value="1"/>
</dbReference>
<protein>
    <submittedName>
        <fullName evidence="1">Uncharacterized protein</fullName>
    </submittedName>
</protein>
<keyword evidence="2" id="KW-1185">Reference proteome</keyword>
<comment type="caution">
    <text evidence="1">The sequence shown here is derived from an EMBL/GenBank/DDBJ whole genome shotgun (WGS) entry which is preliminary data.</text>
</comment>
<dbReference type="EMBL" id="JAMKOV010000005">
    <property type="protein sequence ID" value="KAI8039506.1"/>
    <property type="molecule type" value="Genomic_DNA"/>
</dbReference>
<sequence>MQRYCSVAHLVADRPEHKPLCQVLRSLQKFRQIDHPLLLHGRISDRAMLQFVMSQLKLILWIKLARPLTPRESQLIGNPVVCDVCFSTEALEACNGCAGVAYCTEHLHAVKDYHLPKDCRTLALISTPLRQLDCLKNITKFYQSSSLTETHIVDAFFKATSLSISGNSFTNLEEYQLFATCSSFSGIASLCLALTHISWVSNPDKAVIVYVVGATKEHLRYFDLMHLKFLFLQYPNIRHLELVFIGKSLKQNEDIKGGFSVKNHSRTVIKRFYPLTFAQYSSCYNVDPTLIFMLQPDFIGTGKITQDLVRVLQVQNEGYEVSDWQHCLSSMVRSFGVPICYTSISKVQAMSDYTAINMVAKQNYIAVKRAYNITYNPYRELLPFHNPSPEDCERIVYANNYLEVVFTSSKNHY</sequence>
<name>A0A9P9YM76_9MUSC</name>
<evidence type="ECO:0000313" key="1">
    <source>
        <dbReference type="EMBL" id="KAI8039506.1"/>
    </source>
</evidence>
<accession>A0A9P9YM76</accession>
<dbReference type="AlphaFoldDB" id="A0A9P9YM76"/>
<reference evidence="1" key="1">
    <citation type="journal article" date="2023" name="Genome Biol. Evol.">
        <title>Long-read-based Genome Assembly of Drosophila gunungcola Reveals Fewer Chemosensory Genes in Flower-breeding Species.</title>
        <authorList>
            <person name="Negi A."/>
            <person name="Liao B.Y."/>
            <person name="Yeh S.D."/>
        </authorList>
    </citation>
    <scope>NUCLEOTIDE SEQUENCE</scope>
    <source>
        <strain evidence="1">Sukarami</strain>
    </source>
</reference>
<gene>
    <name evidence="1" type="ORF">M5D96_006918</name>
</gene>
<dbReference type="PANTHER" id="PTHR28069:SF2">
    <property type="entry name" value="GH20023P"/>
    <property type="match status" value="1"/>
</dbReference>
<dbReference type="Proteomes" id="UP001059596">
    <property type="component" value="Unassembled WGS sequence"/>
</dbReference>
<proteinExistence type="predicted"/>